<feature type="compositionally biased region" description="Acidic residues" evidence="1">
    <location>
        <begin position="344"/>
        <end position="353"/>
    </location>
</feature>
<keyword evidence="3" id="KW-1185">Reference proteome</keyword>
<gene>
    <name evidence="2" type="ORF">BCR35DRAFT_356118</name>
</gene>
<feature type="compositionally biased region" description="Acidic residues" evidence="1">
    <location>
        <begin position="648"/>
        <end position="660"/>
    </location>
</feature>
<comment type="caution">
    <text evidence="2">The sequence shown here is derived from an EMBL/GenBank/DDBJ whole genome shotgun (WGS) entry which is preliminary data.</text>
</comment>
<name>A0A1Y2CV44_9BASI</name>
<feature type="region of interest" description="Disordered" evidence="1">
    <location>
        <begin position="864"/>
        <end position="923"/>
    </location>
</feature>
<dbReference type="Proteomes" id="UP000193467">
    <property type="component" value="Unassembled WGS sequence"/>
</dbReference>
<feature type="compositionally biased region" description="Low complexity" evidence="1">
    <location>
        <begin position="383"/>
        <end position="396"/>
    </location>
</feature>
<proteinExistence type="predicted"/>
<dbReference type="EMBL" id="MCGR01000110">
    <property type="protein sequence ID" value="ORY50195.1"/>
    <property type="molecule type" value="Genomic_DNA"/>
</dbReference>
<feature type="compositionally biased region" description="Acidic residues" evidence="1">
    <location>
        <begin position="895"/>
        <end position="923"/>
    </location>
</feature>
<evidence type="ECO:0000256" key="1">
    <source>
        <dbReference type="SAM" id="MobiDB-lite"/>
    </source>
</evidence>
<feature type="compositionally biased region" description="Basic residues" evidence="1">
    <location>
        <begin position="493"/>
        <end position="504"/>
    </location>
</feature>
<evidence type="ECO:0000313" key="2">
    <source>
        <dbReference type="EMBL" id="ORY50195.1"/>
    </source>
</evidence>
<feature type="compositionally biased region" description="Basic and acidic residues" evidence="1">
    <location>
        <begin position="669"/>
        <end position="688"/>
    </location>
</feature>
<organism evidence="2 3">
    <name type="scientific">Leucosporidium creatinivorum</name>
    <dbReference type="NCBI Taxonomy" id="106004"/>
    <lineage>
        <taxon>Eukaryota</taxon>
        <taxon>Fungi</taxon>
        <taxon>Dikarya</taxon>
        <taxon>Basidiomycota</taxon>
        <taxon>Pucciniomycotina</taxon>
        <taxon>Microbotryomycetes</taxon>
        <taxon>Leucosporidiales</taxon>
        <taxon>Leucosporidium</taxon>
    </lineage>
</organism>
<feature type="compositionally biased region" description="Pro residues" evidence="1">
    <location>
        <begin position="185"/>
        <end position="201"/>
    </location>
</feature>
<evidence type="ECO:0000313" key="3">
    <source>
        <dbReference type="Proteomes" id="UP000193467"/>
    </source>
</evidence>
<feature type="compositionally biased region" description="Low complexity" evidence="1">
    <location>
        <begin position="202"/>
        <end position="212"/>
    </location>
</feature>
<feature type="compositionally biased region" description="Polar residues" evidence="1">
    <location>
        <begin position="257"/>
        <end position="266"/>
    </location>
</feature>
<protein>
    <recommendedName>
        <fullName evidence="4">PWWP domain-containing protein</fullName>
    </recommendedName>
</protein>
<feature type="compositionally biased region" description="Pro residues" evidence="1">
    <location>
        <begin position="525"/>
        <end position="536"/>
    </location>
</feature>
<feature type="region of interest" description="Disordered" evidence="1">
    <location>
        <begin position="1"/>
        <end position="37"/>
    </location>
</feature>
<feature type="compositionally biased region" description="Basic and acidic residues" evidence="1">
    <location>
        <begin position="123"/>
        <end position="135"/>
    </location>
</feature>
<dbReference type="AlphaFoldDB" id="A0A1Y2CV44"/>
<sequence>MDVEAVAETPPPRASPSLSTTTAPSDSTAPPQLAPLSAAPAAQSLPFAFENVLGTAKDASAALLEQPSTKADALQDEESVVALTSDASMTGAQGTRALASRSSLLDATPQPGSSFLSELPLDELERAHAAGRDAPVEQAEATAGDGVQQGSTSSFHLYRDTKVPQSSFQTEARLPSSDPIASPAIPLPPPTQPIHSTPPHPSSSSSSVNPTPVLRGKVPPAHKKTVASTSSAFRSNPSQDLSDDSPDPMRIMPAPSAASTIRSTVVSKMKGKRQAGAPSRSTSVEAPSTTNGGRSSSPRATASTTNSREKKGAAKGSRLGGATSALDGAEETTGYAGRITGLDAMDEDEEVGDDSVPLKESSEVVSDSAVEVKGKKSTKGSRRSSPNGSSSVARPSHTFELDIVVGTSSRKRSAAASPTVDRAMPSSSHPALPSSQTRPSSPPSLAPSEDEATTTSKRINSRPTAASKIAAVETSRSSAPSSPDADSDAKPRSAPKKGKGKPRKSLPELDFIVETATRFNLAIPTPTPPIDDPAPHPSSDLSSLADTMLASSPDREAVKRSRPALKDAAPSSEGASPKKKRRVPQAASQQQAKEVEPTAEDDEEAATGVKPIQDALSQSGVAAEEKWDVFSSPKRRRAVKAPIKDYSSSEDEASSEEEAEATPKKKARKVVESKGKGKGKAKEVEKAVKPKPKPRQSVATPNSSPKSALPSPSKMLFGSQPTSSFVQQLAVKAVAPRETPEQRAKGWALGRMDKLVWVRVEKEEVQFWWPGDITNALRSERPLKIALLLDDSKEILAFAPSNEVIIAEPDHTNILAFRTGAKIRFDRELFLENSEASSDSTPSPELFDTILKQAVELEALRGMEDDEEELPSSLPAPRKKGPGSPLKKGSKVETESEEGDPSSEEVEEEEEEEQDELLRDEDESAGFTYPSIVLAKSSRQWWGARLLNYQPPAKGAKGKGGKKAEGKFVVEWVDGSVSEVGKEDILTSSQPAFFTVKMGTTHLELPRDYVETLVEFAQDLHPTYQRIIDEDYPPATSWSDQFYKGGKARDALAKKARFGELRDEHTEALQKEITTWASGADGPRRTGSTRYEELSDAERSRYQADILLPLTVFHVIIHEHDFEVKAKDQLFEEGNAIPTEDDIMVKAFALADDEFDRGSIQKSILSARSAKQAADESRGRRR</sequence>
<feature type="compositionally biased region" description="Polar residues" evidence="1">
    <location>
        <begin position="100"/>
        <end position="116"/>
    </location>
</feature>
<feature type="compositionally biased region" description="Polar residues" evidence="1">
    <location>
        <begin position="453"/>
        <end position="464"/>
    </location>
</feature>
<dbReference type="STRING" id="106004.A0A1Y2CV44"/>
<reference evidence="2 3" key="1">
    <citation type="submission" date="2016-07" db="EMBL/GenBank/DDBJ databases">
        <title>Pervasive Adenine N6-methylation of Active Genes in Fungi.</title>
        <authorList>
            <consortium name="DOE Joint Genome Institute"/>
            <person name="Mondo S.J."/>
            <person name="Dannebaum R.O."/>
            <person name="Kuo R.C."/>
            <person name="Labutti K."/>
            <person name="Haridas S."/>
            <person name="Kuo A."/>
            <person name="Salamov A."/>
            <person name="Ahrendt S.R."/>
            <person name="Lipzen A."/>
            <person name="Sullivan W."/>
            <person name="Andreopoulos W.B."/>
            <person name="Clum A."/>
            <person name="Lindquist E."/>
            <person name="Daum C."/>
            <person name="Ramamoorthy G.K."/>
            <person name="Gryganskyi A."/>
            <person name="Culley D."/>
            <person name="Magnuson J.K."/>
            <person name="James T.Y."/>
            <person name="O'Malley M.A."/>
            <person name="Stajich J.E."/>
            <person name="Spatafora J.W."/>
            <person name="Visel A."/>
            <person name="Grigoriev I.V."/>
        </authorList>
    </citation>
    <scope>NUCLEOTIDE SEQUENCE [LARGE SCALE GENOMIC DNA]</scope>
    <source>
        <strain evidence="2 3">62-1032</strain>
    </source>
</reference>
<feature type="compositionally biased region" description="Low complexity" evidence="1">
    <location>
        <begin position="475"/>
        <end position="484"/>
    </location>
</feature>
<feature type="compositionally biased region" description="Polar residues" evidence="1">
    <location>
        <begin position="279"/>
        <end position="293"/>
    </location>
</feature>
<feature type="compositionally biased region" description="Low complexity" evidence="1">
    <location>
        <begin position="15"/>
        <end position="37"/>
    </location>
</feature>
<feature type="compositionally biased region" description="Low complexity" evidence="1">
    <location>
        <begin position="701"/>
        <end position="713"/>
    </location>
</feature>
<feature type="region of interest" description="Disordered" evidence="1">
    <location>
        <begin position="84"/>
        <end position="719"/>
    </location>
</feature>
<dbReference type="InParanoid" id="A0A1Y2CV44"/>
<feature type="compositionally biased region" description="Low complexity" evidence="1">
    <location>
        <begin position="294"/>
        <end position="306"/>
    </location>
</feature>
<feature type="compositionally biased region" description="Low complexity" evidence="1">
    <location>
        <begin position="175"/>
        <end position="184"/>
    </location>
</feature>
<accession>A0A1Y2CV44</accession>
<dbReference type="OrthoDB" id="9890280at2759"/>
<evidence type="ECO:0008006" key="4">
    <source>
        <dbReference type="Google" id="ProtNLM"/>
    </source>
</evidence>